<keyword evidence="6 8" id="KW-0931">ER-Golgi transport</keyword>
<name>A0A427XU11_9TREE</name>
<evidence type="ECO:0000256" key="5">
    <source>
        <dbReference type="ARBA" id="ARBA00022824"/>
    </source>
</evidence>
<dbReference type="AlphaFoldDB" id="A0A427XU11"/>
<dbReference type="EMBL" id="RSCD01000027">
    <property type="protein sequence ID" value="RSH82308.1"/>
    <property type="molecule type" value="Genomic_DNA"/>
</dbReference>
<keyword evidence="10" id="KW-1185">Reference proteome</keyword>
<dbReference type="InterPro" id="IPR016721">
    <property type="entry name" value="Bet3"/>
</dbReference>
<comment type="caution">
    <text evidence="9">The sequence shown here is derived from an EMBL/GenBank/DDBJ whole genome shotgun (WGS) entry which is preliminary data.</text>
</comment>
<keyword evidence="7 8" id="KW-0333">Golgi apparatus</keyword>
<evidence type="ECO:0000313" key="9">
    <source>
        <dbReference type="EMBL" id="RSH82308.1"/>
    </source>
</evidence>
<dbReference type="CDD" id="cd14942">
    <property type="entry name" value="TRAPPC3_bet3"/>
    <property type="match status" value="1"/>
</dbReference>
<protein>
    <recommendedName>
        <fullName evidence="8">Trafficking protein particle complex subunit BET3</fullName>
    </recommendedName>
</protein>
<organism evidence="9 10">
    <name type="scientific">Saitozyma podzolica</name>
    <dbReference type="NCBI Taxonomy" id="1890683"/>
    <lineage>
        <taxon>Eukaryota</taxon>
        <taxon>Fungi</taxon>
        <taxon>Dikarya</taxon>
        <taxon>Basidiomycota</taxon>
        <taxon>Agaricomycotina</taxon>
        <taxon>Tremellomycetes</taxon>
        <taxon>Tremellales</taxon>
        <taxon>Trimorphomycetaceae</taxon>
        <taxon>Saitozyma</taxon>
    </lineage>
</organism>
<dbReference type="STRING" id="1890683.A0A427XU11"/>
<keyword evidence="4 8" id="KW-0813">Transport</keyword>
<dbReference type="InterPro" id="IPR024096">
    <property type="entry name" value="NO_sig/Golgi_transp_ligand-bd"/>
</dbReference>
<dbReference type="OrthoDB" id="10262857at2759"/>
<evidence type="ECO:0000256" key="4">
    <source>
        <dbReference type="ARBA" id="ARBA00022448"/>
    </source>
</evidence>
<reference evidence="9 10" key="1">
    <citation type="submission" date="2018-11" db="EMBL/GenBank/DDBJ databases">
        <title>Genome sequence of Saitozyma podzolica DSM 27192.</title>
        <authorList>
            <person name="Aliyu H."/>
            <person name="Gorte O."/>
            <person name="Ochsenreither K."/>
        </authorList>
    </citation>
    <scope>NUCLEOTIDE SEQUENCE [LARGE SCALE GENOMIC DNA]</scope>
    <source>
        <strain evidence="9 10">DSM 27192</strain>
    </source>
</reference>
<dbReference type="GO" id="GO:0030008">
    <property type="term" value="C:TRAPP complex"/>
    <property type="evidence" value="ECO:0007669"/>
    <property type="project" value="InterPro"/>
</dbReference>
<dbReference type="GO" id="GO:0016236">
    <property type="term" value="P:macroautophagy"/>
    <property type="evidence" value="ECO:0007669"/>
    <property type="project" value="UniProtKB-ARBA"/>
</dbReference>
<proteinExistence type="inferred from homology"/>
<dbReference type="FunFam" id="3.30.1380.20:FF:000001">
    <property type="entry name" value="Trafficking protein particle complex subunit BET3"/>
    <property type="match status" value="1"/>
</dbReference>
<comment type="subcellular location">
    <subcellularLocation>
        <location evidence="2">Endoplasmic reticulum</location>
    </subcellularLocation>
    <subcellularLocation>
        <location evidence="1 8">Golgi apparatus</location>
        <location evidence="1 8">cis-Golgi network</location>
    </subcellularLocation>
</comment>
<evidence type="ECO:0000256" key="2">
    <source>
        <dbReference type="ARBA" id="ARBA00004240"/>
    </source>
</evidence>
<dbReference type="GO" id="GO:0005783">
    <property type="term" value="C:endoplasmic reticulum"/>
    <property type="evidence" value="ECO:0007669"/>
    <property type="project" value="UniProtKB-SubCell"/>
</dbReference>
<evidence type="ECO:0000313" key="10">
    <source>
        <dbReference type="Proteomes" id="UP000279259"/>
    </source>
</evidence>
<accession>A0A427XU11</accession>
<dbReference type="GO" id="GO:0048193">
    <property type="term" value="P:Golgi vesicle transport"/>
    <property type="evidence" value="ECO:0007669"/>
    <property type="project" value="InterPro"/>
</dbReference>
<dbReference type="PIRSF" id="PIRSF018293">
    <property type="entry name" value="TRAPP_I_complex_Bet3"/>
    <property type="match status" value="1"/>
</dbReference>
<keyword evidence="5" id="KW-0256">Endoplasmic reticulum</keyword>
<dbReference type="GO" id="GO:0005794">
    <property type="term" value="C:Golgi apparatus"/>
    <property type="evidence" value="ECO:0007669"/>
    <property type="project" value="UniProtKB-SubCell"/>
</dbReference>
<evidence type="ECO:0000256" key="6">
    <source>
        <dbReference type="ARBA" id="ARBA00022892"/>
    </source>
</evidence>
<evidence type="ECO:0000256" key="3">
    <source>
        <dbReference type="ARBA" id="ARBA00006218"/>
    </source>
</evidence>
<dbReference type="PANTHER" id="PTHR13048">
    <property type="entry name" value="TRAFFICKING PROTEIN PARTICLE COMPLEX SUBUNIT 3"/>
    <property type="match status" value="1"/>
</dbReference>
<dbReference type="InterPro" id="IPR007194">
    <property type="entry name" value="TRAPP_component"/>
</dbReference>
<gene>
    <name evidence="9" type="primary">BET3</name>
    <name evidence="9" type="ORF">EHS25_006018</name>
</gene>
<comment type="similarity">
    <text evidence="3 8">Belongs to the TRAPP small subunits family. BET3 subfamily.</text>
</comment>
<dbReference type="Gene3D" id="3.30.1380.20">
    <property type="entry name" value="Trafficking protein particle complex subunit 3"/>
    <property type="match status" value="1"/>
</dbReference>
<evidence type="ECO:0000256" key="7">
    <source>
        <dbReference type="ARBA" id="ARBA00023034"/>
    </source>
</evidence>
<dbReference type="Proteomes" id="UP000279259">
    <property type="component" value="Unassembled WGS sequence"/>
</dbReference>
<dbReference type="Pfam" id="PF04051">
    <property type="entry name" value="TRAPP"/>
    <property type="match status" value="1"/>
</dbReference>
<evidence type="ECO:0000256" key="1">
    <source>
        <dbReference type="ARBA" id="ARBA00004222"/>
    </source>
</evidence>
<dbReference type="SUPFAM" id="SSF111126">
    <property type="entry name" value="Ligand-binding domain in the NO signalling and Golgi transport"/>
    <property type="match status" value="1"/>
</dbReference>
<evidence type="ECO:0000256" key="8">
    <source>
        <dbReference type="PIRNR" id="PIRNR018293"/>
    </source>
</evidence>
<sequence length="199" mass="22295">MSAGGKQYKAIGDDNWKRTDKVNAELFTLTYGALVVQLIKDYEDYGQVNKQLDKMGYNIGTRLIEDFLARTGMGRCQTFAETAEVISKVAFKTFLNISPTVTFPPPTAPSNPSLPTPSEFTLIFDENPLAEFAELPRDAREGGLWFSNVLAGVIRGALEMIQMQVEARFVSDVLRGDETTELHVRLVRLLEEEQPENDE</sequence>